<dbReference type="EMBL" id="ACYG01000022">
    <property type="protein sequence ID" value="EEV17853.1"/>
    <property type="molecule type" value="Genomic_DNA"/>
</dbReference>
<keyword evidence="3" id="KW-1185">Reference proteome</keyword>
<dbReference type="STRING" id="824.CGRAC_2010"/>
<reference evidence="2 3" key="1">
    <citation type="submission" date="2009-07" db="EMBL/GenBank/DDBJ databases">
        <authorList>
            <person name="Madupu R."/>
            <person name="Sebastian Y."/>
            <person name="Durkin A.S."/>
            <person name="Torralba M."/>
            <person name="Methe B."/>
            <person name="Sutton G.G."/>
            <person name="Strausberg R.L."/>
            <person name="Nelson K.E."/>
        </authorList>
    </citation>
    <scope>NUCLEOTIDE SEQUENCE [LARGE SCALE GENOMIC DNA]</scope>
    <source>
        <strain evidence="2 3">RM3268</strain>
    </source>
</reference>
<dbReference type="OrthoDB" id="8560674at2"/>
<dbReference type="RefSeq" id="WP_005870878.1">
    <property type="nucleotide sequence ID" value="NZ_ACYG01000022.1"/>
</dbReference>
<comment type="caution">
    <text evidence="2">The sequence shown here is derived from an EMBL/GenBank/DDBJ whole genome shotgun (WGS) entry which is preliminary data.</text>
</comment>
<organism evidence="2 3">
    <name type="scientific">Campylobacter gracilis RM3268</name>
    <dbReference type="NCBI Taxonomy" id="553220"/>
    <lineage>
        <taxon>Bacteria</taxon>
        <taxon>Pseudomonadati</taxon>
        <taxon>Campylobacterota</taxon>
        <taxon>Epsilonproteobacteria</taxon>
        <taxon>Campylobacterales</taxon>
        <taxon>Campylobacteraceae</taxon>
        <taxon>Campylobacter</taxon>
    </lineage>
</organism>
<sequence length="169" mass="19393">MIKKIFAAVLLACVMGLLISSMDIAESKISVRHGNTDKQPLQIEFGKYLCHESGTVINDLYNTAQAVMPNGDTYFFNDIANVFMWLMRQKNKDEIVVWVYSQDTEKYIIAKDAWYSRVEITPMGYGFGAYEFHNYGRSDYYYDEIVLCAARGETLLNPLINILLSENKI</sequence>
<proteinExistence type="predicted"/>
<dbReference type="AlphaFoldDB" id="C8PH32"/>
<keyword evidence="1" id="KW-0732">Signal</keyword>
<feature type="signal peptide" evidence="1">
    <location>
        <begin position="1"/>
        <end position="25"/>
    </location>
</feature>
<gene>
    <name evidence="2" type="ORF">CAMGR0001_2220</name>
</gene>
<evidence type="ECO:0008006" key="4">
    <source>
        <dbReference type="Google" id="ProtNLM"/>
    </source>
</evidence>
<protein>
    <recommendedName>
        <fullName evidence="4">NosL</fullName>
    </recommendedName>
</protein>
<dbReference type="SUPFAM" id="SSF160387">
    <property type="entry name" value="NosL/MerB-like"/>
    <property type="match status" value="1"/>
</dbReference>
<dbReference type="eggNOG" id="COG4314">
    <property type="taxonomic scope" value="Bacteria"/>
</dbReference>
<accession>C8PH32</accession>
<name>C8PH32_9BACT</name>
<dbReference type="Proteomes" id="UP000005709">
    <property type="component" value="Unassembled WGS sequence"/>
</dbReference>
<evidence type="ECO:0000256" key="1">
    <source>
        <dbReference type="SAM" id="SignalP"/>
    </source>
</evidence>
<evidence type="ECO:0000313" key="2">
    <source>
        <dbReference type="EMBL" id="EEV17853.1"/>
    </source>
</evidence>
<feature type="chain" id="PRO_5002991074" description="NosL" evidence="1">
    <location>
        <begin position="26"/>
        <end position="169"/>
    </location>
</feature>
<evidence type="ECO:0000313" key="3">
    <source>
        <dbReference type="Proteomes" id="UP000005709"/>
    </source>
</evidence>